<dbReference type="HOGENOM" id="CLU_924399_0_0_1"/>
<dbReference type="EMBL" id="AMGX01000019">
    <property type="protein sequence ID" value="EXJ66597.1"/>
    <property type="molecule type" value="Genomic_DNA"/>
</dbReference>
<feature type="region of interest" description="Disordered" evidence="1">
    <location>
        <begin position="12"/>
        <end position="36"/>
    </location>
</feature>
<dbReference type="STRING" id="1182543.W9WEQ1"/>
<evidence type="ECO:0000313" key="3">
    <source>
        <dbReference type="Proteomes" id="UP000019471"/>
    </source>
</evidence>
<gene>
    <name evidence="2" type="ORF">A1O5_10268</name>
</gene>
<keyword evidence="3" id="KW-1185">Reference proteome</keyword>
<dbReference type="Proteomes" id="UP000019471">
    <property type="component" value="Unassembled WGS sequence"/>
</dbReference>
<protein>
    <submittedName>
        <fullName evidence="2">Uncharacterized protein</fullName>
    </submittedName>
</protein>
<reference evidence="2 3" key="1">
    <citation type="submission" date="2013-03" db="EMBL/GenBank/DDBJ databases">
        <title>The Genome Sequence of Cladophialophora psammophila CBS 110553.</title>
        <authorList>
            <consortium name="The Broad Institute Genomics Platform"/>
            <person name="Cuomo C."/>
            <person name="de Hoog S."/>
            <person name="Gorbushina A."/>
            <person name="Walker B."/>
            <person name="Young S.K."/>
            <person name="Zeng Q."/>
            <person name="Gargeya S."/>
            <person name="Fitzgerald M."/>
            <person name="Haas B."/>
            <person name="Abouelleil A."/>
            <person name="Allen A.W."/>
            <person name="Alvarado L."/>
            <person name="Arachchi H.M."/>
            <person name="Berlin A.M."/>
            <person name="Chapman S.B."/>
            <person name="Gainer-Dewar J."/>
            <person name="Goldberg J."/>
            <person name="Griggs A."/>
            <person name="Gujja S."/>
            <person name="Hansen M."/>
            <person name="Howarth C."/>
            <person name="Imamovic A."/>
            <person name="Ireland A."/>
            <person name="Larimer J."/>
            <person name="McCowan C."/>
            <person name="Murphy C."/>
            <person name="Pearson M."/>
            <person name="Poon T.W."/>
            <person name="Priest M."/>
            <person name="Roberts A."/>
            <person name="Saif S."/>
            <person name="Shea T."/>
            <person name="Sisk P."/>
            <person name="Sykes S."/>
            <person name="Wortman J."/>
            <person name="Nusbaum C."/>
            <person name="Birren B."/>
        </authorList>
    </citation>
    <scope>NUCLEOTIDE SEQUENCE [LARGE SCALE GENOMIC DNA]</scope>
    <source>
        <strain evidence="2 3">CBS 110553</strain>
    </source>
</reference>
<dbReference type="AlphaFoldDB" id="W9WEQ1"/>
<accession>W9WEQ1</accession>
<name>W9WEQ1_9EURO</name>
<proteinExistence type="predicted"/>
<dbReference type="RefSeq" id="XP_007749034.1">
    <property type="nucleotide sequence ID" value="XM_007750844.1"/>
</dbReference>
<sequence>MATVKGQTFYDIAPQPAPLRSDPWETETGKELDGEGGRYSIPGFSRSVQGSFCSPGYVDLNIYIKTGCFWQHGTVQEMTEAWQNQYPSSTPDRLNQLQEFLRRAPLRLSFQEQGLDRFSGIKGLGCTDRPPRGDFCEMRHINRQHFGGHVRDYFSIKHNWKMDPNVYVVKIGKESPKGYLTVPTNLRQVVPGRLKSGVIPQFSTRWPDETCWMIVEGGHRTFCSKNAAEDGAAADCLTLEPIVKVPVTFLARPNLRYKLRGNSNQTKYVARESIKAGQWNVQGAAFVKTGPLSFLFPFFFF</sequence>
<evidence type="ECO:0000256" key="1">
    <source>
        <dbReference type="SAM" id="MobiDB-lite"/>
    </source>
</evidence>
<dbReference type="GeneID" id="19194961"/>
<dbReference type="OrthoDB" id="10252740at2759"/>
<feature type="compositionally biased region" description="Basic and acidic residues" evidence="1">
    <location>
        <begin position="27"/>
        <end position="36"/>
    </location>
</feature>
<organism evidence="2 3">
    <name type="scientific">Cladophialophora psammophila CBS 110553</name>
    <dbReference type="NCBI Taxonomy" id="1182543"/>
    <lineage>
        <taxon>Eukaryota</taxon>
        <taxon>Fungi</taxon>
        <taxon>Dikarya</taxon>
        <taxon>Ascomycota</taxon>
        <taxon>Pezizomycotina</taxon>
        <taxon>Eurotiomycetes</taxon>
        <taxon>Chaetothyriomycetidae</taxon>
        <taxon>Chaetothyriales</taxon>
        <taxon>Herpotrichiellaceae</taxon>
        <taxon>Cladophialophora</taxon>
    </lineage>
</organism>
<comment type="caution">
    <text evidence="2">The sequence shown here is derived from an EMBL/GenBank/DDBJ whole genome shotgun (WGS) entry which is preliminary data.</text>
</comment>
<evidence type="ECO:0000313" key="2">
    <source>
        <dbReference type="EMBL" id="EXJ66597.1"/>
    </source>
</evidence>